<evidence type="ECO:0000313" key="2">
    <source>
        <dbReference type="Proteomes" id="UP000827092"/>
    </source>
</evidence>
<protein>
    <submittedName>
        <fullName evidence="1">Uncharacterized protein</fullName>
    </submittedName>
</protein>
<organism evidence="1 2">
    <name type="scientific">Oedothorax gibbosus</name>
    <dbReference type="NCBI Taxonomy" id="931172"/>
    <lineage>
        <taxon>Eukaryota</taxon>
        <taxon>Metazoa</taxon>
        <taxon>Ecdysozoa</taxon>
        <taxon>Arthropoda</taxon>
        <taxon>Chelicerata</taxon>
        <taxon>Arachnida</taxon>
        <taxon>Araneae</taxon>
        <taxon>Araneomorphae</taxon>
        <taxon>Entelegynae</taxon>
        <taxon>Araneoidea</taxon>
        <taxon>Linyphiidae</taxon>
        <taxon>Erigoninae</taxon>
        <taxon>Oedothorax</taxon>
    </lineage>
</organism>
<reference evidence="1 2" key="1">
    <citation type="journal article" date="2022" name="Nat. Ecol. Evol.">
        <title>A masculinizing supergene underlies an exaggerated male reproductive morph in a spider.</title>
        <authorList>
            <person name="Hendrickx F."/>
            <person name="De Corte Z."/>
            <person name="Sonet G."/>
            <person name="Van Belleghem S.M."/>
            <person name="Kostlbacher S."/>
            <person name="Vangestel C."/>
        </authorList>
    </citation>
    <scope>NUCLEOTIDE SEQUENCE [LARGE SCALE GENOMIC DNA]</scope>
    <source>
        <strain evidence="1">W744_W776</strain>
    </source>
</reference>
<dbReference type="Proteomes" id="UP000827092">
    <property type="component" value="Unassembled WGS sequence"/>
</dbReference>
<name>A0AAV6TY02_9ARAC</name>
<dbReference type="AlphaFoldDB" id="A0AAV6TY02"/>
<comment type="caution">
    <text evidence="1">The sequence shown here is derived from an EMBL/GenBank/DDBJ whole genome shotgun (WGS) entry which is preliminary data.</text>
</comment>
<sequence length="111" mass="13143">MPNRLGSPAPKIFSEDKYARSCVDMTEMMIAPEQVQRSKYQVQQLYEEAYQKGDHDNMEKIIREFIKKSLKREVYNLQVQSSGLRKLIRHLVRGWSYPVTLRHSQQRILSS</sequence>
<accession>A0AAV6TY02</accession>
<gene>
    <name evidence="1" type="ORF">JTE90_003304</name>
</gene>
<keyword evidence="2" id="KW-1185">Reference proteome</keyword>
<evidence type="ECO:0000313" key="1">
    <source>
        <dbReference type="EMBL" id="KAG8176342.1"/>
    </source>
</evidence>
<dbReference type="EMBL" id="JAFNEN010000892">
    <property type="protein sequence ID" value="KAG8176342.1"/>
    <property type="molecule type" value="Genomic_DNA"/>
</dbReference>
<proteinExistence type="predicted"/>